<dbReference type="InterPro" id="IPR000889">
    <property type="entry name" value="Glutathione_peroxidase"/>
</dbReference>
<evidence type="ECO:0000256" key="5">
    <source>
        <dbReference type="ARBA" id="ARBA00023002"/>
    </source>
</evidence>
<gene>
    <name evidence="10" type="ORF">QTN47_07775</name>
</gene>
<keyword evidence="8" id="KW-0732">Signal</keyword>
<keyword evidence="6" id="KW-1015">Disulfide bond</keyword>
<evidence type="ECO:0000256" key="3">
    <source>
        <dbReference type="ARBA" id="ARBA00022559"/>
    </source>
</evidence>
<keyword evidence="4" id="KW-0201">Cytochrome c-type biogenesis</keyword>
<evidence type="ECO:0000256" key="4">
    <source>
        <dbReference type="ARBA" id="ARBA00022748"/>
    </source>
</evidence>
<evidence type="ECO:0000256" key="7">
    <source>
        <dbReference type="ARBA" id="ARBA00023284"/>
    </source>
</evidence>
<accession>A0ABV3ZBZ4</accession>
<evidence type="ECO:0000259" key="9">
    <source>
        <dbReference type="PROSITE" id="PS51352"/>
    </source>
</evidence>
<evidence type="ECO:0000256" key="8">
    <source>
        <dbReference type="SAM" id="SignalP"/>
    </source>
</evidence>
<dbReference type="PROSITE" id="PS51352">
    <property type="entry name" value="THIOREDOXIN_2"/>
    <property type="match status" value="1"/>
</dbReference>
<protein>
    <submittedName>
        <fullName evidence="10">TlpA disulfide reductase family protein</fullName>
    </submittedName>
</protein>
<dbReference type="Gene3D" id="3.40.30.10">
    <property type="entry name" value="Glutaredoxin"/>
    <property type="match status" value="1"/>
</dbReference>
<evidence type="ECO:0000256" key="6">
    <source>
        <dbReference type="ARBA" id="ARBA00023157"/>
    </source>
</evidence>
<dbReference type="InterPro" id="IPR013740">
    <property type="entry name" value="Redoxin"/>
</dbReference>
<dbReference type="EMBL" id="JAULBC010000002">
    <property type="protein sequence ID" value="MEX6687387.1"/>
    <property type="molecule type" value="Genomic_DNA"/>
</dbReference>
<keyword evidence="5" id="KW-0560">Oxidoreductase</keyword>
<keyword evidence="11" id="KW-1185">Reference proteome</keyword>
<feature type="domain" description="Thioredoxin" evidence="9">
    <location>
        <begin position="21"/>
        <end position="157"/>
    </location>
</feature>
<evidence type="ECO:0000256" key="2">
    <source>
        <dbReference type="ARBA" id="ARBA00006926"/>
    </source>
</evidence>
<dbReference type="SUPFAM" id="SSF52833">
    <property type="entry name" value="Thioredoxin-like"/>
    <property type="match status" value="1"/>
</dbReference>
<evidence type="ECO:0000313" key="11">
    <source>
        <dbReference type="Proteomes" id="UP001560573"/>
    </source>
</evidence>
<evidence type="ECO:0000256" key="1">
    <source>
        <dbReference type="ARBA" id="ARBA00004196"/>
    </source>
</evidence>
<comment type="similarity">
    <text evidence="2">Belongs to the glutathione peroxidase family.</text>
</comment>
<dbReference type="InterPro" id="IPR036249">
    <property type="entry name" value="Thioredoxin-like_sf"/>
</dbReference>
<comment type="caution">
    <text evidence="10">The sequence shown here is derived from an EMBL/GenBank/DDBJ whole genome shotgun (WGS) entry which is preliminary data.</text>
</comment>
<dbReference type="CDD" id="cd02966">
    <property type="entry name" value="TlpA_like_family"/>
    <property type="match status" value="1"/>
</dbReference>
<reference evidence="10 11" key="1">
    <citation type="submission" date="2023-07" db="EMBL/GenBank/DDBJ databases">
        <authorList>
            <person name="Lian W.-H."/>
        </authorList>
    </citation>
    <scope>NUCLEOTIDE SEQUENCE [LARGE SCALE GENOMIC DNA]</scope>
    <source>
        <strain evidence="10 11">SYSU DXS3180</strain>
    </source>
</reference>
<organism evidence="10 11">
    <name type="scientific">Danxiaibacter flavus</name>
    <dbReference type="NCBI Taxonomy" id="3049108"/>
    <lineage>
        <taxon>Bacteria</taxon>
        <taxon>Pseudomonadati</taxon>
        <taxon>Bacteroidota</taxon>
        <taxon>Chitinophagia</taxon>
        <taxon>Chitinophagales</taxon>
        <taxon>Chitinophagaceae</taxon>
        <taxon>Danxiaibacter</taxon>
    </lineage>
</organism>
<evidence type="ECO:0000313" key="10">
    <source>
        <dbReference type="EMBL" id="MEX6687387.1"/>
    </source>
</evidence>
<keyword evidence="7" id="KW-0676">Redox-active center</keyword>
<dbReference type="InterPro" id="IPR017937">
    <property type="entry name" value="Thioredoxin_CS"/>
</dbReference>
<dbReference type="PANTHER" id="PTHR42852">
    <property type="entry name" value="THIOL:DISULFIDE INTERCHANGE PROTEIN DSBE"/>
    <property type="match status" value="1"/>
</dbReference>
<proteinExistence type="inferred from homology"/>
<dbReference type="Proteomes" id="UP001560573">
    <property type="component" value="Unassembled WGS sequence"/>
</dbReference>
<dbReference type="Pfam" id="PF08534">
    <property type="entry name" value="Redoxin"/>
    <property type="match status" value="1"/>
</dbReference>
<sequence>MKKALFVTVFLAAAFLLQAQPKTGTSVPEIQLKDSKGNLVKLSSLKDKVILIDFWASWCGPCRRSIPHLQTLYSKYKEKGFEIYGISVDNNANAWKRAVVENNIKWIQVNDPQGEVAGPWQVTYIPNTYLINKKGKIVAIDAPENALDDMVGKLLAE</sequence>
<dbReference type="InterPro" id="IPR050553">
    <property type="entry name" value="Thioredoxin_ResA/DsbE_sf"/>
</dbReference>
<keyword evidence="3" id="KW-0575">Peroxidase</keyword>
<dbReference type="InterPro" id="IPR013766">
    <property type="entry name" value="Thioredoxin_domain"/>
</dbReference>
<dbReference type="PROSITE" id="PS00194">
    <property type="entry name" value="THIOREDOXIN_1"/>
    <property type="match status" value="1"/>
</dbReference>
<dbReference type="PANTHER" id="PTHR42852:SF6">
    <property type="entry name" value="THIOL:DISULFIDE INTERCHANGE PROTEIN DSBE"/>
    <property type="match status" value="1"/>
</dbReference>
<comment type="subcellular location">
    <subcellularLocation>
        <location evidence="1">Cell envelope</location>
    </subcellularLocation>
</comment>
<name>A0ABV3ZBZ4_9BACT</name>
<dbReference type="PROSITE" id="PS51355">
    <property type="entry name" value="GLUTATHIONE_PEROXID_3"/>
    <property type="match status" value="1"/>
</dbReference>
<feature type="chain" id="PRO_5046122274" evidence="8">
    <location>
        <begin position="20"/>
        <end position="157"/>
    </location>
</feature>
<dbReference type="RefSeq" id="WP_369328792.1">
    <property type="nucleotide sequence ID" value="NZ_JAULBC010000002.1"/>
</dbReference>
<feature type="signal peptide" evidence="8">
    <location>
        <begin position="1"/>
        <end position="19"/>
    </location>
</feature>